<feature type="chain" id="PRO_5011623591" evidence="1">
    <location>
        <begin position="25"/>
        <end position="409"/>
    </location>
</feature>
<gene>
    <name evidence="2" type="ORF">SAMN04489723_114106</name>
</gene>
<name>A0A1I1BLR3_9BACT</name>
<dbReference type="AlphaFoldDB" id="A0A1I1BLR3"/>
<evidence type="ECO:0000256" key="1">
    <source>
        <dbReference type="SAM" id="SignalP"/>
    </source>
</evidence>
<dbReference type="Proteomes" id="UP000198790">
    <property type="component" value="Unassembled WGS sequence"/>
</dbReference>
<keyword evidence="3" id="KW-1185">Reference proteome</keyword>
<accession>A0A1I1BLR3</accession>
<keyword evidence="1" id="KW-0732">Signal</keyword>
<protein>
    <submittedName>
        <fullName evidence="2">Uncharacterized protein</fullName>
    </submittedName>
</protein>
<proteinExistence type="predicted"/>
<reference evidence="2 3" key="1">
    <citation type="submission" date="2016-10" db="EMBL/GenBank/DDBJ databases">
        <authorList>
            <person name="de Groot N.N."/>
        </authorList>
    </citation>
    <scope>NUCLEOTIDE SEQUENCE [LARGE SCALE GENOMIC DNA]</scope>
    <source>
        <strain evidence="2 3">DSM 23399</strain>
    </source>
</reference>
<evidence type="ECO:0000313" key="2">
    <source>
        <dbReference type="EMBL" id="SFB50772.1"/>
    </source>
</evidence>
<sequence>MKKNILTCFLAFLCLYGSRTTAQVADSPPETDLVDYSGLPASAGLHRGGETRSDTLEIKPSARSEEDGILLHLEIPTADAPDTLWLTYWHHLLKEHEEVTPGIIVPLVAEHGNFFEGNVDYSVYRWAAPETDSPIYVSLRDGKHYLARYWAVFPKDKVRIRFDTHTGTTLIGGPSSKFFKAQATLDRLLEEDVFNASPLMVTSDPSRMMKDSLTAALYKKSFERPESVSVKLEFIIPEAEKQEYLLRLLQKAPADYEAIQAIPSLQDGLDSSQQAFIEQRAWAGVLNSALPRLKQGKRHLVSEPYSTLFKQWLEAVPEYGEMGMLDPMMVQAKYDLLLMEARMTDVGVFALARDEHTLLRDQLVGKYVLENYKYLEAAQESVLLSGMDIVHTPWIMDLLVQLEHRSDSS</sequence>
<dbReference type="EMBL" id="FOKK01000014">
    <property type="protein sequence ID" value="SFB50772.1"/>
    <property type="molecule type" value="Genomic_DNA"/>
</dbReference>
<feature type="signal peptide" evidence="1">
    <location>
        <begin position="1"/>
        <end position="24"/>
    </location>
</feature>
<evidence type="ECO:0000313" key="3">
    <source>
        <dbReference type="Proteomes" id="UP000198790"/>
    </source>
</evidence>
<organism evidence="2 3">
    <name type="scientific">Algoriphagus aquimarinus</name>
    <dbReference type="NCBI Taxonomy" id="237018"/>
    <lineage>
        <taxon>Bacteria</taxon>
        <taxon>Pseudomonadati</taxon>
        <taxon>Bacteroidota</taxon>
        <taxon>Cytophagia</taxon>
        <taxon>Cytophagales</taxon>
        <taxon>Cyclobacteriaceae</taxon>
        <taxon>Algoriphagus</taxon>
    </lineage>
</organism>